<dbReference type="FunFam" id="2.40.160.210:FF:000001">
    <property type="entry name" value="Acyl-CoA thioesterase II"/>
    <property type="match status" value="1"/>
</dbReference>
<dbReference type="EMBL" id="CP016076">
    <property type="protein sequence ID" value="APU16287.1"/>
    <property type="molecule type" value="Genomic_DNA"/>
</dbReference>
<organism evidence="11 12">
    <name type="scientific">Actinoalloteichus fjordicus</name>
    <dbReference type="NCBI Taxonomy" id="1612552"/>
    <lineage>
        <taxon>Bacteria</taxon>
        <taxon>Bacillati</taxon>
        <taxon>Actinomycetota</taxon>
        <taxon>Actinomycetes</taxon>
        <taxon>Pseudonocardiales</taxon>
        <taxon>Pseudonocardiaceae</taxon>
        <taxon>Actinoalloteichus</taxon>
    </lineage>
</organism>
<evidence type="ECO:0000313" key="11">
    <source>
        <dbReference type="EMBL" id="APU16287.1"/>
    </source>
</evidence>
<name>A0AAC9LEQ8_9PSEU</name>
<dbReference type="CDD" id="cd03444">
    <property type="entry name" value="Thioesterase_II_repeat1"/>
    <property type="match status" value="1"/>
</dbReference>
<keyword evidence="4" id="KW-0443">Lipid metabolism</keyword>
<evidence type="ECO:0000256" key="7">
    <source>
        <dbReference type="ARBA" id="ARBA00079653"/>
    </source>
</evidence>
<dbReference type="Gene3D" id="2.40.160.210">
    <property type="entry name" value="Acyl-CoA thioesterase, double hotdog domain"/>
    <property type="match status" value="1"/>
</dbReference>
<dbReference type="PANTHER" id="PTHR11066:SF34">
    <property type="entry name" value="ACYL-COENZYME A THIOESTERASE 8"/>
    <property type="match status" value="1"/>
</dbReference>
<dbReference type="Pfam" id="PF13622">
    <property type="entry name" value="4HBT_3"/>
    <property type="match status" value="1"/>
</dbReference>
<keyword evidence="12" id="KW-1185">Reference proteome</keyword>
<dbReference type="InterPro" id="IPR025652">
    <property type="entry name" value="TesB_C"/>
</dbReference>
<sequence>MTETNRNAASDPTGVGSDAVPRSTAAAGRAEVGGDDVASGQPVLDRLVTLLDLERIEENLYRGVSPAESPVRVFGGQVAGQALVAATRTVPADRYVHSLHAYFIRGGDPSVPIVYEVDRIRDGRSFTTRRVVAVQHGKAIFSLSASYQMRETGLDHAEVMPEVPAPETLPTWADRVAAYRDKLGVFATTPRPFDLRYVNDPPWLSRESGPREAHNKVWMRAAGSLPDDEVLHVCLLAYVSDLTLLDSVLARHGVYWGTDRVAGASLDHAMWFHRPFRADEWFLYDCASPSASGGRGLATGRFFTRDGRLIASVVQEGLLRVSP</sequence>
<comment type="catalytic activity">
    <reaction evidence="5">
        <text>a fatty acyl-CoA + H2O = a fatty acid + CoA + H(+)</text>
        <dbReference type="Rhea" id="RHEA:16781"/>
        <dbReference type="ChEBI" id="CHEBI:15377"/>
        <dbReference type="ChEBI" id="CHEBI:15378"/>
        <dbReference type="ChEBI" id="CHEBI:28868"/>
        <dbReference type="ChEBI" id="CHEBI:57287"/>
        <dbReference type="ChEBI" id="CHEBI:77636"/>
        <dbReference type="EC" id="3.1.2.20"/>
    </reaction>
    <physiologicalReaction direction="left-to-right" evidence="5">
        <dbReference type="Rhea" id="RHEA:16782"/>
    </physiologicalReaction>
</comment>
<feature type="domain" description="Acyl-CoA thioesterase 2 C-terminal" evidence="9">
    <location>
        <begin position="194"/>
        <end position="318"/>
    </location>
</feature>
<evidence type="ECO:0000256" key="1">
    <source>
        <dbReference type="ARBA" id="ARBA00006538"/>
    </source>
</evidence>
<evidence type="ECO:0000259" key="10">
    <source>
        <dbReference type="Pfam" id="PF13622"/>
    </source>
</evidence>
<proteinExistence type="inferred from homology"/>
<dbReference type="InterPro" id="IPR049449">
    <property type="entry name" value="TesB_ACOT8-like_N"/>
</dbReference>
<evidence type="ECO:0000259" key="9">
    <source>
        <dbReference type="Pfam" id="PF02551"/>
    </source>
</evidence>
<evidence type="ECO:0000256" key="8">
    <source>
        <dbReference type="SAM" id="MobiDB-lite"/>
    </source>
</evidence>
<dbReference type="InterPro" id="IPR042171">
    <property type="entry name" value="Acyl-CoA_hotdog"/>
</dbReference>
<dbReference type="GO" id="GO:0006637">
    <property type="term" value="P:acyl-CoA metabolic process"/>
    <property type="evidence" value="ECO:0007669"/>
    <property type="project" value="InterPro"/>
</dbReference>
<feature type="domain" description="Acyl-CoA thioesterase-like N-terminal HotDog" evidence="10">
    <location>
        <begin position="72"/>
        <end position="147"/>
    </location>
</feature>
<dbReference type="AlphaFoldDB" id="A0AAC9LEQ8"/>
<feature type="region of interest" description="Disordered" evidence="8">
    <location>
        <begin position="1"/>
        <end position="37"/>
    </location>
</feature>
<evidence type="ECO:0000256" key="4">
    <source>
        <dbReference type="ARBA" id="ARBA00023098"/>
    </source>
</evidence>
<gene>
    <name evidence="11" type="ORF">UA74_21310</name>
</gene>
<dbReference type="Proteomes" id="UP000185511">
    <property type="component" value="Chromosome"/>
</dbReference>
<dbReference type="SUPFAM" id="SSF54637">
    <property type="entry name" value="Thioesterase/thiol ester dehydrase-isomerase"/>
    <property type="match status" value="2"/>
</dbReference>
<evidence type="ECO:0000256" key="5">
    <source>
        <dbReference type="ARBA" id="ARBA00050943"/>
    </source>
</evidence>
<dbReference type="PANTHER" id="PTHR11066">
    <property type="entry name" value="ACYL-COA THIOESTERASE"/>
    <property type="match status" value="1"/>
</dbReference>
<dbReference type="InterPro" id="IPR029069">
    <property type="entry name" value="HotDog_dom_sf"/>
</dbReference>
<comment type="subunit">
    <text evidence="2">Homotetramer.</text>
</comment>
<comment type="similarity">
    <text evidence="1">Belongs to the C/M/P thioester hydrolase family.</text>
</comment>
<dbReference type="NCBIfam" id="TIGR00189">
    <property type="entry name" value="tesB"/>
    <property type="match status" value="1"/>
</dbReference>
<feature type="compositionally biased region" description="Polar residues" evidence="8">
    <location>
        <begin position="1"/>
        <end position="10"/>
    </location>
</feature>
<accession>A0AAC9LEQ8</accession>
<keyword evidence="3 11" id="KW-0378">Hydrolase</keyword>
<dbReference type="Pfam" id="PF02551">
    <property type="entry name" value="Acyl_CoA_thio"/>
    <property type="match status" value="1"/>
</dbReference>
<evidence type="ECO:0000313" key="12">
    <source>
        <dbReference type="Proteomes" id="UP000185511"/>
    </source>
</evidence>
<evidence type="ECO:0000256" key="3">
    <source>
        <dbReference type="ARBA" id="ARBA00022801"/>
    </source>
</evidence>
<dbReference type="GO" id="GO:0047617">
    <property type="term" value="F:fatty acyl-CoA hydrolase activity"/>
    <property type="evidence" value="ECO:0007669"/>
    <property type="project" value="UniProtKB-EC"/>
</dbReference>
<dbReference type="CDD" id="cd03445">
    <property type="entry name" value="Thioesterase_II_repeat2"/>
    <property type="match status" value="1"/>
</dbReference>
<evidence type="ECO:0000256" key="6">
    <source>
        <dbReference type="ARBA" id="ARBA00071120"/>
    </source>
</evidence>
<protein>
    <recommendedName>
        <fullName evidence="6">Acyl-CoA thioesterase 2</fullName>
    </recommendedName>
    <alternativeName>
        <fullName evidence="7">Thioesterase II</fullName>
    </alternativeName>
</protein>
<dbReference type="InterPro" id="IPR003703">
    <property type="entry name" value="Acyl_CoA_thio"/>
</dbReference>
<dbReference type="RefSeq" id="WP_075741850.1">
    <property type="nucleotide sequence ID" value="NZ_CP016076.1"/>
</dbReference>
<reference evidence="12" key="1">
    <citation type="submission" date="2016-06" db="EMBL/GenBank/DDBJ databases">
        <title>Complete genome sequence of Actinoalloteichus fjordicus DSM 46855 (=ADI127-17), type strain of the new species Actinoalloteichus fjordicus.</title>
        <authorList>
            <person name="Ruckert C."/>
            <person name="Nouioui I."/>
            <person name="Willmese J."/>
            <person name="van Wezel G."/>
            <person name="Klenk H.-P."/>
            <person name="Kalinowski J."/>
            <person name="Zotchev S.B."/>
        </authorList>
    </citation>
    <scope>NUCLEOTIDE SEQUENCE [LARGE SCALE GENOMIC DNA]</scope>
    <source>
        <strain evidence="12">ADI127-7</strain>
    </source>
</reference>
<evidence type="ECO:0000256" key="2">
    <source>
        <dbReference type="ARBA" id="ARBA00011881"/>
    </source>
</evidence>
<dbReference type="GO" id="GO:0009062">
    <property type="term" value="P:fatty acid catabolic process"/>
    <property type="evidence" value="ECO:0007669"/>
    <property type="project" value="TreeGrafter"/>
</dbReference>
<dbReference type="KEGG" id="acad:UA74_21310"/>